<dbReference type="EMBL" id="BGPR01140541">
    <property type="protein sequence ID" value="GBN66740.1"/>
    <property type="molecule type" value="Genomic_DNA"/>
</dbReference>
<comment type="caution">
    <text evidence="1">The sequence shown here is derived from an EMBL/GenBank/DDBJ whole genome shotgun (WGS) entry which is preliminary data.</text>
</comment>
<evidence type="ECO:0000313" key="2">
    <source>
        <dbReference type="Proteomes" id="UP000499080"/>
    </source>
</evidence>
<reference evidence="1 2" key="1">
    <citation type="journal article" date="2019" name="Sci. Rep.">
        <title>Orb-weaving spider Araneus ventricosus genome elucidates the spidroin gene catalogue.</title>
        <authorList>
            <person name="Kono N."/>
            <person name="Nakamura H."/>
            <person name="Ohtoshi R."/>
            <person name="Moran D.A.P."/>
            <person name="Shinohara A."/>
            <person name="Yoshida Y."/>
            <person name="Fujiwara M."/>
            <person name="Mori M."/>
            <person name="Tomita M."/>
            <person name="Arakawa K."/>
        </authorList>
    </citation>
    <scope>NUCLEOTIDE SEQUENCE [LARGE SCALE GENOMIC DNA]</scope>
</reference>
<proteinExistence type="predicted"/>
<evidence type="ECO:0000313" key="1">
    <source>
        <dbReference type="EMBL" id="GBN66740.1"/>
    </source>
</evidence>
<feature type="non-terminal residue" evidence="1">
    <location>
        <position position="1"/>
    </location>
</feature>
<keyword evidence="2" id="KW-1185">Reference proteome</keyword>
<organism evidence="1 2">
    <name type="scientific">Araneus ventricosus</name>
    <name type="common">Orbweaver spider</name>
    <name type="synonym">Epeira ventricosa</name>
    <dbReference type="NCBI Taxonomy" id="182803"/>
    <lineage>
        <taxon>Eukaryota</taxon>
        <taxon>Metazoa</taxon>
        <taxon>Ecdysozoa</taxon>
        <taxon>Arthropoda</taxon>
        <taxon>Chelicerata</taxon>
        <taxon>Arachnida</taxon>
        <taxon>Araneae</taxon>
        <taxon>Araneomorphae</taxon>
        <taxon>Entelegynae</taxon>
        <taxon>Araneoidea</taxon>
        <taxon>Araneidae</taxon>
        <taxon>Araneus</taxon>
    </lineage>
</organism>
<gene>
    <name evidence="1" type="ORF">AVEN_108721_1</name>
</gene>
<protein>
    <submittedName>
        <fullName evidence="1">Uncharacterized protein</fullName>
    </submittedName>
</protein>
<name>A0A4Y2QU44_ARAVE</name>
<dbReference type="AlphaFoldDB" id="A0A4Y2QU44"/>
<accession>A0A4Y2QU44</accession>
<dbReference type="Proteomes" id="UP000499080">
    <property type="component" value="Unassembled WGS sequence"/>
</dbReference>
<sequence>PVFNGAANAGDNTTSFKCLEVPGFPSYPAIEGNRSLPTSEFPDLIKSVVSSMSPIVGVPYPACLPDLSGFADGGVNN</sequence>